<keyword evidence="1" id="KW-1133">Transmembrane helix</keyword>
<proteinExistence type="predicted"/>
<dbReference type="InterPro" id="IPR027417">
    <property type="entry name" value="P-loop_NTPase"/>
</dbReference>
<dbReference type="EMBL" id="CAJPWZ010002503">
    <property type="protein sequence ID" value="CAG2239161.1"/>
    <property type="molecule type" value="Genomic_DNA"/>
</dbReference>
<evidence type="ECO:0000313" key="3">
    <source>
        <dbReference type="Proteomes" id="UP000683360"/>
    </source>
</evidence>
<keyword evidence="1" id="KW-0812">Transmembrane</keyword>
<comment type="caution">
    <text evidence="2">The sequence shown here is derived from an EMBL/GenBank/DDBJ whole genome shotgun (WGS) entry which is preliminary data.</text>
</comment>
<sequence length="712" mass="81108">MPNNFYIAITEKSYPRCMVYNKDGLKKGQIELSGEPDSNAVMKSNRIAVTLTGEEKVCVIDTNKWQFIYIIHVHGECKGLVYFENNLIANCIDEGFVYINDAGKIVKRNRITGEFYFHLDNQGNLYSSKMETNKVNVHNLTTDKYSVYHLKGLNNPEGWQPTEKTIYLFHMEKDQGKLKHSLNEDDNSEVYHIYDHQQDDPKYSKKLGLIFECQKLVGNDRQGRSPLNIAIIGQTGCGKSSFLNTVFASLNTDCWRDIARSGFFKIEGPQLHCTERFRSFSKKDYYRATNDKGVLMPTFLDMTGFPDENTKTVLDLLEIIFSGRITENQKLADIEEGVKSISSEAVTYYNKEVSHLPVDRIIVVSTLDPDSPLPRYLLSAISEAAKKVLTTSPEEFSRKTVKDESEQKELRDKLLEKCKKLVGISGKDKNPLTIAVIGTPGGGKSSFLNTIFAALSNERWIEHAKCADTSRGGRQITQRLKRFLMNHYYSTEDDCLMPTFLDMAGFENDDSLLTKEMLNIVLSGKFEDGEKLSDMVLFGKEKGVNALKEKYSKKKSENVNRLIVVCSADPDLTLPNALFKSIIDVTSRDRDITVYGVFTQTDKYSSDDPKVVEKERQFLTKLETPETRFARIKNYCPDVDPSMNYRYTTIPSLDIPVLRFLDMVLIPQPTDFVKDSSPKPHPLLKLNPVDIAMFVGVIVVLIGMFIFWLWKY</sequence>
<dbReference type="Gene3D" id="3.40.50.300">
    <property type="entry name" value="P-loop containing nucleotide triphosphate hydrolases"/>
    <property type="match status" value="2"/>
</dbReference>
<keyword evidence="1" id="KW-0472">Membrane</keyword>
<dbReference type="OrthoDB" id="6149413at2759"/>
<dbReference type="Proteomes" id="UP000683360">
    <property type="component" value="Unassembled WGS sequence"/>
</dbReference>
<evidence type="ECO:0008006" key="4">
    <source>
        <dbReference type="Google" id="ProtNLM"/>
    </source>
</evidence>
<gene>
    <name evidence="2" type="ORF">MEDL_51496</name>
</gene>
<dbReference type="AlphaFoldDB" id="A0A8S3UE10"/>
<reference evidence="2" key="1">
    <citation type="submission" date="2021-03" db="EMBL/GenBank/DDBJ databases">
        <authorList>
            <person name="Bekaert M."/>
        </authorList>
    </citation>
    <scope>NUCLEOTIDE SEQUENCE</scope>
</reference>
<organism evidence="2 3">
    <name type="scientific">Mytilus edulis</name>
    <name type="common">Blue mussel</name>
    <dbReference type="NCBI Taxonomy" id="6550"/>
    <lineage>
        <taxon>Eukaryota</taxon>
        <taxon>Metazoa</taxon>
        <taxon>Spiralia</taxon>
        <taxon>Lophotrochozoa</taxon>
        <taxon>Mollusca</taxon>
        <taxon>Bivalvia</taxon>
        <taxon>Autobranchia</taxon>
        <taxon>Pteriomorphia</taxon>
        <taxon>Mytilida</taxon>
        <taxon>Mytiloidea</taxon>
        <taxon>Mytilidae</taxon>
        <taxon>Mytilinae</taxon>
        <taxon>Mytilus</taxon>
    </lineage>
</organism>
<feature type="transmembrane region" description="Helical" evidence="1">
    <location>
        <begin position="691"/>
        <end position="710"/>
    </location>
</feature>
<evidence type="ECO:0000256" key="1">
    <source>
        <dbReference type="SAM" id="Phobius"/>
    </source>
</evidence>
<keyword evidence="3" id="KW-1185">Reference proteome</keyword>
<protein>
    <recommendedName>
        <fullName evidence="4">G domain-containing protein</fullName>
    </recommendedName>
</protein>
<evidence type="ECO:0000313" key="2">
    <source>
        <dbReference type="EMBL" id="CAG2239161.1"/>
    </source>
</evidence>
<name>A0A8S3UE10_MYTED</name>
<accession>A0A8S3UE10</accession>
<dbReference type="SUPFAM" id="SSF52540">
    <property type="entry name" value="P-loop containing nucleoside triphosphate hydrolases"/>
    <property type="match status" value="2"/>
</dbReference>
<dbReference type="SUPFAM" id="SSF63825">
    <property type="entry name" value="YWTD domain"/>
    <property type="match status" value="1"/>
</dbReference>